<dbReference type="EMBL" id="SYUV01000049">
    <property type="protein sequence ID" value="TKF30129.1"/>
    <property type="molecule type" value="Genomic_DNA"/>
</dbReference>
<sequence>MSFVKRLEFGNYTLKFGEKKVLLDMFDEIVMPSFLEMKYVRKLGDSSEYFFLDTELIVLDDNADEPVLGITGRIVKNTKLKRDQIFKEGELVDDKDEMESAPSSTFLLILNSHRLILTREVSGAPTIQNFQSTSQYCLSQAYKDFINKEYDEADDAKKKNPDLDRVTKKKLKEDTPSPLLRITPLPDKESLDVFIGRFKTINKLSIKLLPTNREEIDNDDFWAVLDQGREDMGEDSTAKVEFTSNKTGLDNAQVLGKTTTATALGNSSVDIKGTDEHGDSLKGNNDNFSLSIELDELSRNVTKAAVTQFKLFNGLAGSGAITMPAVADAAIATVKTLFRRFR</sequence>
<protein>
    <recommendedName>
        <fullName evidence="3">DUF4747 family protein</fullName>
    </recommendedName>
</protein>
<evidence type="ECO:0008006" key="3">
    <source>
        <dbReference type="Google" id="ProtNLM"/>
    </source>
</evidence>
<reference evidence="1 2" key="1">
    <citation type="submission" date="2019-04" db="EMBL/GenBank/DDBJ databases">
        <title>A reverse ecology approach based on a biological definition of microbial populations.</title>
        <authorList>
            <person name="Arevalo P."/>
            <person name="Vaninsberghe D."/>
            <person name="Elsherbini J."/>
            <person name="Gore J."/>
            <person name="Polz M."/>
        </authorList>
    </citation>
    <scope>NUCLEOTIDE SEQUENCE [LARGE SCALE GENOMIC DNA]</scope>
    <source>
        <strain evidence="1 2">10N.261.46.F4</strain>
    </source>
</reference>
<comment type="caution">
    <text evidence="1">The sequence shown here is derived from an EMBL/GenBank/DDBJ whole genome shotgun (WGS) entry which is preliminary data.</text>
</comment>
<name>A0A4U1Z970_9VIBR</name>
<evidence type="ECO:0000313" key="2">
    <source>
        <dbReference type="Proteomes" id="UP000307574"/>
    </source>
</evidence>
<dbReference type="Proteomes" id="UP000307574">
    <property type="component" value="Unassembled WGS sequence"/>
</dbReference>
<dbReference type="AlphaFoldDB" id="A0A4U1Z970"/>
<organism evidence="1 2">
    <name type="scientific">Vibrio kanaloae</name>
    <dbReference type="NCBI Taxonomy" id="170673"/>
    <lineage>
        <taxon>Bacteria</taxon>
        <taxon>Pseudomonadati</taxon>
        <taxon>Pseudomonadota</taxon>
        <taxon>Gammaproteobacteria</taxon>
        <taxon>Vibrionales</taxon>
        <taxon>Vibrionaceae</taxon>
        <taxon>Vibrio</taxon>
    </lineage>
</organism>
<gene>
    <name evidence="1" type="ORF">FCV50_14665</name>
</gene>
<accession>A0A4U1Z970</accession>
<evidence type="ECO:0000313" key="1">
    <source>
        <dbReference type="EMBL" id="TKF30129.1"/>
    </source>
</evidence>
<dbReference type="RefSeq" id="WP_136980694.1">
    <property type="nucleotide sequence ID" value="NZ_SYUV01000049.1"/>
</dbReference>
<proteinExistence type="predicted"/>